<organism evidence="1 2">
    <name type="scientific">Streptoalloteichus tenebrarius (strain ATCC 17920 / DSM 40477 / JCM 4838 / CBS 697.72 / NBRC 16177 / NCIMB 11028 / NRRL B-12390 / A12253. 1 / ISP 5477)</name>
    <name type="common">Streptomyces tenebrarius</name>
    <dbReference type="NCBI Taxonomy" id="1933"/>
    <lineage>
        <taxon>Bacteria</taxon>
        <taxon>Bacillati</taxon>
        <taxon>Actinomycetota</taxon>
        <taxon>Actinomycetes</taxon>
        <taxon>Pseudonocardiales</taxon>
        <taxon>Pseudonocardiaceae</taxon>
        <taxon>Streptoalloteichus</taxon>
    </lineage>
</organism>
<gene>
    <name evidence="1" type="ORF">LX15_001220</name>
</gene>
<dbReference type="NCBIfam" id="TIGR01509">
    <property type="entry name" value="HAD-SF-IA-v3"/>
    <property type="match status" value="1"/>
</dbReference>
<dbReference type="Gene3D" id="1.10.150.240">
    <property type="entry name" value="Putative phosphatase, domain 2"/>
    <property type="match status" value="1"/>
</dbReference>
<sequence length="215" mass="23211">MGDERHALVLDYGGVLTTSVATSVHQWLTSDGIEPASYHAALREWYDSASQDSPVHGLENGTLPPGEFERLLAARLRTGDGRPVPAEGLLTRMFAGMRPDEEMLRLVRAARAAGLATALLSNSWGNTYPTELLAELFDVVVISGEVGLRKPDAAIYTLLVERLALPARRCVFVDDLPFNVEAAVAVGMTGLHHVDAATTRGELARLLPALAEVTW</sequence>
<evidence type="ECO:0000313" key="1">
    <source>
        <dbReference type="EMBL" id="MCP2257535.1"/>
    </source>
</evidence>
<dbReference type="InterPro" id="IPR023214">
    <property type="entry name" value="HAD_sf"/>
</dbReference>
<dbReference type="PRINTS" id="PR00413">
    <property type="entry name" value="HADHALOGNASE"/>
</dbReference>
<comment type="caution">
    <text evidence="1">The sequence shown here is derived from an EMBL/GenBank/DDBJ whole genome shotgun (WGS) entry which is preliminary data.</text>
</comment>
<protein>
    <submittedName>
        <fullName evidence="1">Hydrolase of the HAD superfamily</fullName>
    </submittedName>
</protein>
<dbReference type="InterPro" id="IPR052898">
    <property type="entry name" value="ACAD10-like"/>
</dbReference>
<dbReference type="PANTHER" id="PTHR47829:SF1">
    <property type="entry name" value="HAD FAMILY PHOSPHATASE"/>
    <property type="match status" value="1"/>
</dbReference>
<accession>A0ABT1HPU3</accession>
<dbReference type="InterPro" id="IPR006439">
    <property type="entry name" value="HAD-SF_hydro_IA"/>
</dbReference>
<keyword evidence="2" id="KW-1185">Reference proteome</keyword>
<dbReference type="GO" id="GO:0016787">
    <property type="term" value="F:hydrolase activity"/>
    <property type="evidence" value="ECO:0007669"/>
    <property type="project" value="UniProtKB-KW"/>
</dbReference>
<dbReference type="EMBL" id="JAMTCP010000004">
    <property type="protein sequence ID" value="MCP2257535.1"/>
    <property type="molecule type" value="Genomic_DNA"/>
</dbReference>
<dbReference type="Gene3D" id="3.40.50.1000">
    <property type="entry name" value="HAD superfamily/HAD-like"/>
    <property type="match status" value="1"/>
</dbReference>
<name>A0ABT1HPU3_STRSD</name>
<dbReference type="InterPro" id="IPR036412">
    <property type="entry name" value="HAD-like_sf"/>
</dbReference>
<dbReference type="InterPro" id="IPR023198">
    <property type="entry name" value="PGP-like_dom2"/>
</dbReference>
<evidence type="ECO:0000313" key="2">
    <source>
        <dbReference type="Proteomes" id="UP001205311"/>
    </source>
</evidence>
<keyword evidence="1" id="KW-0378">Hydrolase</keyword>
<reference evidence="1 2" key="1">
    <citation type="submission" date="2022-06" db="EMBL/GenBank/DDBJ databases">
        <title>Genomic Encyclopedia of Archaeal and Bacterial Type Strains, Phase II (KMG-II): from individual species to whole genera.</title>
        <authorList>
            <person name="Goeker M."/>
        </authorList>
    </citation>
    <scope>NUCLEOTIDE SEQUENCE [LARGE SCALE GENOMIC DNA]</scope>
    <source>
        <strain evidence="1 2">DSM 40477</strain>
    </source>
</reference>
<dbReference type="Pfam" id="PF00702">
    <property type="entry name" value="Hydrolase"/>
    <property type="match status" value="1"/>
</dbReference>
<dbReference type="SUPFAM" id="SSF56784">
    <property type="entry name" value="HAD-like"/>
    <property type="match status" value="1"/>
</dbReference>
<dbReference type="Proteomes" id="UP001205311">
    <property type="component" value="Unassembled WGS sequence"/>
</dbReference>
<dbReference type="PANTHER" id="PTHR47829">
    <property type="entry name" value="HYDROLASE, PUTATIVE (AFU_ORTHOLOGUE AFUA_1G12880)-RELATED"/>
    <property type="match status" value="1"/>
</dbReference>
<dbReference type="RefSeq" id="WP_253668486.1">
    <property type="nucleotide sequence ID" value="NZ_JAMTCP010000004.1"/>
</dbReference>
<proteinExistence type="predicted"/>